<keyword evidence="3" id="KW-1185">Reference proteome</keyword>
<reference evidence="2 3" key="1">
    <citation type="submission" date="2020-02" db="EMBL/GenBank/DDBJ databases">
        <title>Draft genome sequence of two Spirosoma agri KCTC 52727 and Spirosoma terrae KCTC 52035.</title>
        <authorList>
            <person name="Rojas J."/>
            <person name="Ambika Manirajan B."/>
            <person name="Suarez C."/>
            <person name="Ratering S."/>
            <person name="Schnell S."/>
        </authorList>
    </citation>
    <scope>NUCLEOTIDE SEQUENCE [LARGE SCALE GENOMIC DNA]</scope>
    <source>
        <strain evidence="2 3">KCTC 52035</strain>
    </source>
</reference>
<dbReference type="AlphaFoldDB" id="A0A6L9LAD8"/>
<sequence length="373" mass="42324">MKKYSICVLIACLFISPSFGQQRRLVQQMLERNLDKNAASTTGPSPDYNDLYFWAAHPHKHDPADSIPAFINKEQRDSLADVFFIHPTTFGTGIHSEADVTEPDERRKNLLSDLKNTAWNADLSDTTLIRLTDRRPILYQASVFNGSCRVFAPRYRQASLKAFLVRQSTHAQAAFDLAYGDVKKAFQHYLDHENHGRPFIIASHSQGSLHAIRLLQELVDGKPLQKQLVCAYVVGYQIEKNSFRTIPLGNTPIATHCIIGWRTYQKNELPRDIENEHGNSLCVNPLTWTPSSEPAPSRLHTGALKGFNELILHSLSAQVEPQSAILWVSFPNAAEDLPKKLKNLHVLDYNLFWMNIRDNVRQRIQAFNDAASR</sequence>
<evidence type="ECO:0000256" key="1">
    <source>
        <dbReference type="SAM" id="SignalP"/>
    </source>
</evidence>
<organism evidence="2 3">
    <name type="scientific">Spirosoma terrae</name>
    <dbReference type="NCBI Taxonomy" id="1968276"/>
    <lineage>
        <taxon>Bacteria</taxon>
        <taxon>Pseudomonadati</taxon>
        <taxon>Bacteroidota</taxon>
        <taxon>Cytophagia</taxon>
        <taxon>Cytophagales</taxon>
        <taxon>Cytophagaceae</taxon>
        <taxon>Spirosoma</taxon>
    </lineage>
</organism>
<accession>A0A6L9LAD8</accession>
<dbReference type="Proteomes" id="UP000474175">
    <property type="component" value="Unassembled WGS sequence"/>
</dbReference>
<evidence type="ECO:0000313" key="3">
    <source>
        <dbReference type="Proteomes" id="UP000474175"/>
    </source>
</evidence>
<proteinExistence type="predicted"/>
<dbReference type="InterPro" id="IPR029058">
    <property type="entry name" value="AB_hydrolase_fold"/>
</dbReference>
<dbReference type="InterPro" id="IPR021440">
    <property type="entry name" value="DUF3089"/>
</dbReference>
<feature type="signal peptide" evidence="1">
    <location>
        <begin position="1"/>
        <end position="20"/>
    </location>
</feature>
<comment type="caution">
    <text evidence="2">The sequence shown here is derived from an EMBL/GenBank/DDBJ whole genome shotgun (WGS) entry which is preliminary data.</text>
</comment>
<feature type="chain" id="PRO_5026832824" evidence="1">
    <location>
        <begin position="21"/>
        <end position="373"/>
    </location>
</feature>
<gene>
    <name evidence="2" type="ORF">GK108_14765</name>
</gene>
<protein>
    <submittedName>
        <fullName evidence="2">DUF3089 domain-containing protein</fullName>
    </submittedName>
</protein>
<dbReference type="EMBL" id="JAAFZH010000005">
    <property type="protein sequence ID" value="NDU96141.1"/>
    <property type="molecule type" value="Genomic_DNA"/>
</dbReference>
<name>A0A6L9LAD8_9BACT</name>
<dbReference type="RefSeq" id="WP_163949585.1">
    <property type="nucleotide sequence ID" value="NZ_JAAFZH010000005.1"/>
</dbReference>
<evidence type="ECO:0000313" key="2">
    <source>
        <dbReference type="EMBL" id="NDU96141.1"/>
    </source>
</evidence>
<dbReference type="SUPFAM" id="SSF53474">
    <property type="entry name" value="alpha/beta-Hydrolases"/>
    <property type="match status" value="1"/>
</dbReference>
<keyword evidence="1" id="KW-0732">Signal</keyword>
<dbReference type="Pfam" id="PF11288">
    <property type="entry name" value="DUF3089"/>
    <property type="match status" value="1"/>
</dbReference>